<gene>
    <name evidence="1" type="ORF">KZ699_02965</name>
</gene>
<dbReference type="EMBL" id="CP080387">
    <property type="protein sequence ID" value="WHO08775.1"/>
    <property type="molecule type" value="Genomic_DNA"/>
</dbReference>
<reference evidence="1 2" key="1">
    <citation type="journal article" date="2023" name="Syst. Appl. Microbiol.">
        <title>Agrobacterium cucumeris sp. nov. isolated from crazy roots on cucumber (Cucumis sativus).</title>
        <authorList>
            <person name="Warabieda M."/>
            <person name="Kuzmanovic N."/>
            <person name="Trzcinski P."/>
            <person name="Pulawska J."/>
        </authorList>
    </citation>
    <scope>NUCLEOTIDE SEQUENCE [LARGE SCALE GENOMIC DNA]</scope>
    <source>
        <strain evidence="1 2">O132</strain>
    </source>
</reference>
<accession>A0ABY8RME1</accession>
<dbReference type="Proteomes" id="UP001225611">
    <property type="component" value="Chromosome 1"/>
</dbReference>
<name>A0ABY8RME1_9HYPH</name>
<proteinExistence type="predicted"/>
<sequence length="113" mass="13157">MISSCQRAVRPGASHGRNDAAIIRCMNYCDEPIQQPFVSPHKTSLSGRRFVIFHQNLRSRQLKLDLLGRQAFTPADFQSFSNKVQSVLRRELRQDKKTERFRRTETLENRSPP</sequence>
<evidence type="ECO:0000313" key="1">
    <source>
        <dbReference type="EMBL" id="WHO08775.1"/>
    </source>
</evidence>
<organism evidence="1 2">
    <name type="scientific">Agrobacterium cucumeris</name>
    <dbReference type="NCBI Taxonomy" id="2862866"/>
    <lineage>
        <taxon>Bacteria</taxon>
        <taxon>Pseudomonadati</taxon>
        <taxon>Pseudomonadota</taxon>
        <taxon>Alphaproteobacteria</taxon>
        <taxon>Hyphomicrobiales</taxon>
        <taxon>Rhizobiaceae</taxon>
        <taxon>Rhizobium/Agrobacterium group</taxon>
        <taxon>Agrobacterium</taxon>
    </lineage>
</organism>
<protein>
    <submittedName>
        <fullName evidence="1">Uncharacterized protein</fullName>
    </submittedName>
</protein>
<evidence type="ECO:0000313" key="2">
    <source>
        <dbReference type="Proteomes" id="UP001225611"/>
    </source>
</evidence>
<dbReference type="RefSeq" id="WP_269698495.1">
    <property type="nucleotide sequence ID" value="NZ_CP080387.1"/>
</dbReference>
<keyword evidence="2" id="KW-1185">Reference proteome</keyword>